<evidence type="ECO:0000259" key="10">
    <source>
        <dbReference type="PROSITE" id="PS50011"/>
    </source>
</evidence>
<dbReference type="PANTHER" id="PTHR24056:SF46">
    <property type="entry name" value="CYCLIN-DEPENDENT KINASE 5"/>
    <property type="match status" value="1"/>
</dbReference>
<dbReference type="GO" id="GO:0004693">
    <property type="term" value="F:cyclin-dependent protein serine/threonine kinase activity"/>
    <property type="evidence" value="ECO:0007669"/>
    <property type="project" value="TreeGrafter"/>
</dbReference>
<dbReference type="FunFam" id="1.10.510.10:FF:000624">
    <property type="entry name" value="Mitogen-activated protein kinase"/>
    <property type="match status" value="1"/>
</dbReference>
<keyword evidence="6 8" id="KW-0067">ATP-binding</keyword>
<evidence type="ECO:0000256" key="8">
    <source>
        <dbReference type="PROSITE-ProRule" id="PRU10141"/>
    </source>
</evidence>
<evidence type="ECO:0000256" key="4">
    <source>
        <dbReference type="ARBA" id="ARBA00022741"/>
    </source>
</evidence>
<feature type="region of interest" description="Disordered" evidence="9">
    <location>
        <begin position="64"/>
        <end position="99"/>
    </location>
</feature>
<keyword evidence="5 11" id="KW-0418">Kinase</keyword>
<evidence type="ECO:0000256" key="7">
    <source>
        <dbReference type="ARBA" id="ARBA00041295"/>
    </source>
</evidence>
<dbReference type="PROSITE" id="PS00108">
    <property type="entry name" value="PROTEIN_KINASE_ST"/>
    <property type="match status" value="1"/>
</dbReference>
<dbReference type="Gene3D" id="1.10.510.10">
    <property type="entry name" value="Transferase(Phosphotransferase) domain 1"/>
    <property type="match status" value="1"/>
</dbReference>
<dbReference type="GO" id="GO:0005524">
    <property type="term" value="F:ATP binding"/>
    <property type="evidence" value="ECO:0007669"/>
    <property type="project" value="UniProtKB-UniRule"/>
</dbReference>
<dbReference type="InterPro" id="IPR011009">
    <property type="entry name" value="Kinase-like_dom_sf"/>
</dbReference>
<reference evidence="13" key="3">
    <citation type="submission" date="2020-10" db="UniProtKB">
        <authorList>
            <consortium name="WormBaseParasite"/>
        </authorList>
    </citation>
    <scope>IDENTIFICATION</scope>
</reference>
<dbReference type="Pfam" id="PF00069">
    <property type="entry name" value="Pkinase"/>
    <property type="match status" value="1"/>
</dbReference>
<dbReference type="InterPro" id="IPR008271">
    <property type="entry name" value="Ser/Thr_kinase_AS"/>
</dbReference>
<feature type="region of interest" description="Disordered" evidence="9">
    <location>
        <begin position="468"/>
        <end position="487"/>
    </location>
</feature>
<name>A0A068WQQ7_ECHGR</name>
<organism evidence="11">
    <name type="scientific">Echinococcus granulosus</name>
    <name type="common">Hydatid tapeworm</name>
    <dbReference type="NCBI Taxonomy" id="6210"/>
    <lineage>
        <taxon>Eukaryota</taxon>
        <taxon>Metazoa</taxon>
        <taxon>Spiralia</taxon>
        <taxon>Lophotrochozoa</taxon>
        <taxon>Platyhelminthes</taxon>
        <taxon>Cestoda</taxon>
        <taxon>Eucestoda</taxon>
        <taxon>Cyclophyllidea</taxon>
        <taxon>Taeniidae</taxon>
        <taxon>Echinococcus</taxon>
        <taxon>Echinococcus granulosus group</taxon>
    </lineage>
</organism>
<feature type="domain" description="Protein kinase" evidence="10">
    <location>
        <begin position="101"/>
        <end position="401"/>
    </location>
</feature>
<dbReference type="SMART" id="SM00220">
    <property type="entry name" value="S_TKc"/>
    <property type="match status" value="1"/>
</dbReference>
<dbReference type="OrthoDB" id="1732493at2759"/>
<dbReference type="AlphaFoldDB" id="A0A068WQQ7"/>
<feature type="compositionally biased region" description="Polar residues" evidence="9">
    <location>
        <begin position="616"/>
        <end position="628"/>
    </location>
</feature>
<dbReference type="PROSITE" id="PS00107">
    <property type="entry name" value="PROTEIN_KINASE_ATP"/>
    <property type="match status" value="1"/>
</dbReference>
<dbReference type="Proteomes" id="UP000492820">
    <property type="component" value="Unassembled WGS sequence"/>
</dbReference>
<evidence type="ECO:0000313" key="12">
    <source>
        <dbReference type="Proteomes" id="UP000492820"/>
    </source>
</evidence>
<evidence type="ECO:0000313" key="13">
    <source>
        <dbReference type="WBParaSite" id="EgrG_000218800"/>
    </source>
</evidence>
<comment type="similarity">
    <text evidence="1">Belongs to the protein kinase superfamily. CMGC Ser/Thr protein kinase family. CDC2/CDKX subfamily.</text>
</comment>
<protein>
    <recommendedName>
        <fullName evidence="7">Cell division protein kinase 5</fullName>
    </recommendedName>
</protein>
<evidence type="ECO:0000256" key="2">
    <source>
        <dbReference type="ARBA" id="ARBA00022527"/>
    </source>
</evidence>
<sequence>MMYAVSFGGEGPTLGGGEHYQKNMANDVINPKAYTRSSNFSRQITPFRPDSGRENDLAAQYRRMNFGSQPNISRSSRRNELDPKPARSLNNLNTVDGPPDPTFLEEVGSGTYSVVYKCKLEANGPVLAAKVMKMNPSEGAPGTAIREAGILKLLKHDNIVTLHEVIYKPGKITLVFEYIEDNLSNYMGKHDLPKDSATVQRFSSHLFQGLAYIHKKNILHRDLKPENTLITSNGILKIADFGMARQKFLSTCDMETRVATLWYKPPEILLTGCKYDFGIDIWSAGCIVYEMMNGEVLFKGTDFVTQTFKIFQILGIPPQSYWPELRLNQTFQAIQGNLEESYPATTLQTYDIKTPLRDRFTHPSNRHWRENAAAFSLLEACLQPCESKRIAAEDALKMDFLARCVAPSKIDQTYSLRIPKPSDHIGTTDLCPASRADKHSIETRSVRHIRKLLKTHLKLTRVSISRSELQPTVMEESHSNSSDCFQGKTQSDHQIQIWGGSCGSSLSNPPPSLSTLPPQESTRCNGSIKDSRGSFGPCLRTSLSSQPPPQLPPRNTRERGQDACLLPSVSSIPSLGSGVTSLPISTAQQDILKSPSYRHPSPPPIPLRVRRHHANTVPSGLSKSMELS</sequence>
<dbReference type="InterPro" id="IPR000719">
    <property type="entry name" value="Prot_kinase_dom"/>
</dbReference>
<evidence type="ECO:0000256" key="5">
    <source>
        <dbReference type="ARBA" id="ARBA00022777"/>
    </source>
</evidence>
<dbReference type="Gene3D" id="3.30.200.20">
    <property type="entry name" value="Phosphorylase Kinase, domain 1"/>
    <property type="match status" value="1"/>
</dbReference>
<proteinExistence type="inferred from homology"/>
<feature type="region of interest" description="Disordered" evidence="9">
    <location>
        <begin position="496"/>
        <end position="559"/>
    </location>
</feature>
<accession>A0A068WQQ7</accession>
<dbReference type="PANTHER" id="PTHR24056">
    <property type="entry name" value="CELL DIVISION PROTEIN KINASE"/>
    <property type="match status" value="1"/>
</dbReference>
<keyword evidence="4 8" id="KW-0547">Nucleotide-binding</keyword>
<reference evidence="11" key="2">
    <citation type="submission" date="2014-06" db="EMBL/GenBank/DDBJ databases">
        <authorList>
            <person name="Aslett M."/>
        </authorList>
    </citation>
    <scope>NUCLEOTIDE SEQUENCE</scope>
</reference>
<evidence type="ECO:0000313" key="11">
    <source>
        <dbReference type="EMBL" id="CDS20000.1"/>
    </source>
</evidence>
<keyword evidence="3" id="KW-0808">Transferase</keyword>
<dbReference type="GO" id="GO:0005634">
    <property type="term" value="C:nucleus"/>
    <property type="evidence" value="ECO:0007669"/>
    <property type="project" value="TreeGrafter"/>
</dbReference>
<evidence type="ECO:0000256" key="1">
    <source>
        <dbReference type="ARBA" id="ARBA00006485"/>
    </source>
</evidence>
<feature type="binding site" evidence="8">
    <location>
        <position position="130"/>
    </location>
    <ligand>
        <name>ATP</name>
        <dbReference type="ChEBI" id="CHEBI:30616"/>
    </ligand>
</feature>
<evidence type="ECO:0000256" key="6">
    <source>
        <dbReference type="ARBA" id="ARBA00022840"/>
    </source>
</evidence>
<dbReference type="SUPFAM" id="SSF56112">
    <property type="entry name" value="Protein kinase-like (PK-like)"/>
    <property type="match status" value="1"/>
</dbReference>
<reference evidence="11 12" key="1">
    <citation type="journal article" date="2013" name="Nature">
        <title>The genomes of four tapeworm species reveal adaptations to parasitism.</title>
        <authorList>
            <person name="Tsai I.J."/>
            <person name="Zarowiecki M."/>
            <person name="Holroyd N."/>
            <person name="Garciarrubio A."/>
            <person name="Sanchez-Flores A."/>
            <person name="Brooks K.L."/>
            <person name="Tracey A."/>
            <person name="Bobes R.J."/>
            <person name="Fragoso G."/>
            <person name="Sciutto E."/>
            <person name="Aslett M."/>
            <person name="Beasley H."/>
            <person name="Bennett H.M."/>
            <person name="Cai J."/>
            <person name="Camicia F."/>
            <person name="Clark R."/>
            <person name="Cucher M."/>
            <person name="De Silva N."/>
            <person name="Day T.A."/>
            <person name="Deplazes P."/>
            <person name="Estrada K."/>
            <person name="Fernandez C."/>
            <person name="Holland P.W."/>
            <person name="Hou J."/>
            <person name="Hu S."/>
            <person name="Huckvale T."/>
            <person name="Hung S.S."/>
            <person name="Kamenetzky L."/>
            <person name="Keane J.A."/>
            <person name="Kiss F."/>
            <person name="Koziol U."/>
            <person name="Lambert O."/>
            <person name="Liu K."/>
            <person name="Luo X."/>
            <person name="Luo Y."/>
            <person name="Macchiaroli N."/>
            <person name="Nichol S."/>
            <person name="Paps J."/>
            <person name="Parkinson J."/>
            <person name="Pouchkina-Stantcheva N."/>
            <person name="Riddiford N."/>
            <person name="Rosenzvit M."/>
            <person name="Salinas G."/>
            <person name="Wasmuth J.D."/>
            <person name="Zamanian M."/>
            <person name="Zheng Y."/>
            <person name="Cai X."/>
            <person name="Soberon X."/>
            <person name="Olson P.D."/>
            <person name="Laclette J.P."/>
            <person name="Brehm K."/>
            <person name="Berriman M."/>
            <person name="Garciarrubio A."/>
            <person name="Bobes R.J."/>
            <person name="Fragoso G."/>
            <person name="Sanchez-Flores A."/>
            <person name="Estrada K."/>
            <person name="Cevallos M.A."/>
            <person name="Morett E."/>
            <person name="Gonzalez V."/>
            <person name="Portillo T."/>
            <person name="Ochoa-Leyva A."/>
            <person name="Jose M.V."/>
            <person name="Sciutto E."/>
            <person name="Landa A."/>
            <person name="Jimenez L."/>
            <person name="Valdes V."/>
            <person name="Carrero J.C."/>
            <person name="Larralde C."/>
            <person name="Morales-Montor J."/>
            <person name="Limon-Lason J."/>
            <person name="Soberon X."/>
            <person name="Laclette J.P."/>
        </authorList>
    </citation>
    <scope>NUCLEOTIDE SEQUENCE [LARGE SCALE GENOMIC DNA]</scope>
</reference>
<dbReference type="EMBL" id="LK028580">
    <property type="protein sequence ID" value="CDS20000.1"/>
    <property type="molecule type" value="Genomic_DNA"/>
</dbReference>
<dbReference type="PROSITE" id="PS50011">
    <property type="entry name" value="PROTEIN_KINASE_DOM"/>
    <property type="match status" value="1"/>
</dbReference>
<dbReference type="InterPro" id="IPR050108">
    <property type="entry name" value="CDK"/>
</dbReference>
<evidence type="ECO:0000256" key="9">
    <source>
        <dbReference type="SAM" id="MobiDB-lite"/>
    </source>
</evidence>
<dbReference type="InterPro" id="IPR017441">
    <property type="entry name" value="Protein_kinase_ATP_BS"/>
</dbReference>
<dbReference type="GO" id="GO:0005737">
    <property type="term" value="C:cytoplasm"/>
    <property type="evidence" value="ECO:0007669"/>
    <property type="project" value="TreeGrafter"/>
</dbReference>
<dbReference type="WBParaSite" id="EgrG_000218800">
    <property type="protein sequence ID" value="EgrG_000218800"/>
    <property type="gene ID" value="EgrG_000218800"/>
</dbReference>
<feature type="region of interest" description="Disordered" evidence="9">
    <location>
        <begin position="591"/>
        <end position="628"/>
    </location>
</feature>
<evidence type="ECO:0000256" key="3">
    <source>
        <dbReference type="ARBA" id="ARBA00022679"/>
    </source>
</evidence>
<gene>
    <name evidence="11" type="ORF">EgrG_000218800</name>
</gene>
<keyword evidence="2" id="KW-0723">Serine/threonine-protein kinase</keyword>